<evidence type="ECO:0000313" key="2">
    <source>
        <dbReference type="EMBL" id="PRY97449.1"/>
    </source>
</evidence>
<gene>
    <name evidence="2" type="ORF">BCM14_1909</name>
</gene>
<comment type="caution">
    <text evidence="2">The sequence shown here is derived from an EMBL/GenBank/DDBJ whole genome shotgun (WGS) entry which is preliminary data.</text>
</comment>
<dbReference type="PANTHER" id="PTHR42928:SF5">
    <property type="entry name" value="BLR1237 PROTEIN"/>
    <property type="match status" value="1"/>
</dbReference>
<dbReference type="RefSeq" id="WP_106227766.1">
    <property type="nucleotide sequence ID" value="NZ_PVTV01000014.1"/>
</dbReference>
<reference evidence="2 3" key="1">
    <citation type="submission" date="2018-03" db="EMBL/GenBank/DDBJ databases">
        <title>Genomic Encyclopedia of Type Strains, Phase III (KMG-III): the genomes of soil and plant-associated and newly described type strains.</title>
        <authorList>
            <person name="Whitman W."/>
        </authorList>
    </citation>
    <scope>NUCLEOTIDE SEQUENCE [LARGE SCALE GENOMIC DNA]</scope>
    <source>
        <strain evidence="2 3">MWH-P2sevCIIIb</strain>
    </source>
</reference>
<dbReference type="OrthoDB" id="8627412at2"/>
<dbReference type="InterPro" id="IPR042100">
    <property type="entry name" value="Bug_dom1"/>
</dbReference>
<dbReference type="AlphaFoldDB" id="A0A2T0XES7"/>
<sequence length="329" mass="34952">MNRREFVLSGLGTAYLARPKLSLAQSLVKASDYPNRSIHLIVPSDAGGGTDYAGRAVSNKLSDLLGQSVIIDNRPGAAGNIGVEQGARAEPDGYTLVMPITSFPMNPSLYLKLPFDTEKDFVPIVKVCSAPLVLVVNTDVKANNLQELIALAKKNPGMLNYANSGNGTSSHLAGELLKKMADAQIMSINYKGGGAAIVDTVAGRVQMYFSTVPAAFPNIQAGRLKALAVSSKQRVDMLPDVPTADEAGLSGFEVVGWFGIFAPKGTPKSVTEKLNVAINTVLKMPEIQSHFAKEGLVTGGGSQEDLQKLLQTDMAKWSKLIKEIGIQPV</sequence>
<proteinExistence type="inferred from homology"/>
<evidence type="ECO:0000313" key="3">
    <source>
        <dbReference type="Proteomes" id="UP000238308"/>
    </source>
</evidence>
<dbReference type="Gene3D" id="3.40.190.10">
    <property type="entry name" value="Periplasmic binding protein-like II"/>
    <property type="match status" value="1"/>
</dbReference>
<comment type="similarity">
    <text evidence="1">Belongs to the UPF0065 (bug) family.</text>
</comment>
<dbReference type="Pfam" id="PF03401">
    <property type="entry name" value="TctC"/>
    <property type="match status" value="1"/>
</dbReference>
<name>A0A2T0XES7_9BURK</name>
<dbReference type="Gene3D" id="3.40.190.150">
    <property type="entry name" value="Bordetella uptake gene, domain 1"/>
    <property type="match status" value="1"/>
</dbReference>
<keyword evidence="3" id="KW-1185">Reference proteome</keyword>
<dbReference type="InterPro" id="IPR005064">
    <property type="entry name" value="BUG"/>
</dbReference>
<evidence type="ECO:0000256" key="1">
    <source>
        <dbReference type="ARBA" id="ARBA00006987"/>
    </source>
</evidence>
<dbReference type="EMBL" id="PVTV01000014">
    <property type="protein sequence ID" value="PRY97449.1"/>
    <property type="molecule type" value="Genomic_DNA"/>
</dbReference>
<dbReference type="PIRSF" id="PIRSF017082">
    <property type="entry name" value="YflP"/>
    <property type="match status" value="1"/>
</dbReference>
<dbReference type="CDD" id="cd13578">
    <property type="entry name" value="PBP2_Bug27"/>
    <property type="match status" value="1"/>
</dbReference>
<dbReference type="Proteomes" id="UP000238308">
    <property type="component" value="Unassembled WGS sequence"/>
</dbReference>
<keyword evidence="2" id="KW-0675">Receptor</keyword>
<protein>
    <submittedName>
        <fullName evidence="2">Tripartite-type tricarboxylate transporter receptor subunit TctC</fullName>
    </submittedName>
</protein>
<accession>A0A2T0XES7</accession>
<organism evidence="2 3">
    <name type="scientific">Jezberella montanilacus</name>
    <dbReference type="NCBI Taxonomy" id="323426"/>
    <lineage>
        <taxon>Bacteria</taxon>
        <taxon>Pseudomonadati</taxon>
        <taxon>Pseudomonadota</taxon>
        <taxon>Betaproteobacteria</taxon>
        <taxon>Burkholderiales</taxon>
        <taxon>Alcaligenaceae</taxon>
        <taxon>Jezberella</taxon>
    </lineage>
</organism>
<dbReference type="PANTHER" id="PTHR42928">
    <property type="entry name" value="TRICARBOXYLATE-BINDING PROTEIN"/>
    <property type="match status" value="1"/>
</dbReference>
<dbReference type="SUPFAM" id="SSF53850">
    <property type="entry name" value="Periplasmic binding protein-like II"/>
    <property type="match status" value="1"/>
</dbReference>